<dbReference type="AlphaFoldDB" id="A0A953LYV5"/>
<dbReference type="Pfam" id="PF13450">
    <property type="entry name" value="NAD_binding_8"/>
    <property type="match status" value="1"/>
</dbReference>
<comment type="caution">
    <text evidence="1">The sequence shown here is derived from an EMBL/GenBank/DDBJ whole genome shotgun (WGS) entry which is preliminary data.</text>
</comment>
<protein>
    <submittedName>
        <fullName evidence="1">NAD(P)-binding protein</fullName>
    </submittedName>
</protein>
<name>A0A953LYV5_9BACT</name>
<dbReference type="PANTHER" id="PTHR42923">
    <property type="entry name" value="PROTOPORPHYRINOGEN OXIDASE"/>
    <property type="match status" value="1"/>
</dbReference>
<dbReference type="Proteomes" id="UP000705867">
    <property type="component" value="Unassembled WGS sequence"/>
</dbReference>
<evidence type="ECO:0000313" key="2">
    <source>
        <dbReference type="Proteomes" id="UP000705867"/>
    </source>
</evidence>
<proteinExistence type="predicted"/>
<dbReference type="GO" id="GO:0016491">
    <property type="term" value="F:oxidoreductase activity"/>
    <property type="evidence" value="ECO:0007669"/>
    <property type="project" value="TreeGrafter"/>
</dbReference>
<reference evidence="1" key="2">
    <citation type="submission" date="2021-08" db="EMBL/GenBank/DDBJ databases">
        <authorList>
            <person name="Dalcin Martins P."/>
        </authorList>
    </citation>
    <scope>NUCLEOTIDE SEQUENCE</scope>
    <source>
        <strain evidence="1">MAG_39</strain>
    </source>
</reference>
<dbReference type="InterPro" id="IPR036188">
    <property type="entry name" value="FAD/NAD-bd_sf"/>
</dbReference>
<accession>A0A953LYV5</accession>
<dbReference type="SUPFAM" id="SSF51905">
    <property type="entry name" value="FAD/NAD(P)-binding domain"/>
    <property type="match status" value="1"/>
</dbReference>
<dbReference type="InterPro" id="IPR050464">
    <property type="entry name" value="Zeta_carotene_desat/Oxidored"/>
</dbReference>
<dbReference type="PROSITE" id="PS51318">
    <property type="entry name" value="TAT"/>
    <property type="match status" value="1"/>
</dbReference>
<sequence>MAETTGRKGFSRHDLLLGMEQKITRRDFLNAVLLGAGAALLDLPAPLHGAAQTDQWDGYGGVGDYAASHGNTAEIVRTAHGVREGLYDAPMPDVADTGEIFDLVVVGGGLSGLGAAFSFKQDTGSKGKCLVVENHPVFGGEAKRNEFVVDGRRYSGPQGSNSFVVPEPGTEGSEIYSELGVPRSFTYQRVPAGAASLSFDRTNFGFMLWHDSAVSTGYFWSGRTGEAGQGWYRDIWRHGLENSPLSRRVRQDLLAWRSGRQKAGERKDFERWLDTMTYKEYLEEVMGLSPEVTRYADPILASSIGLGCDAISAYGARQVGMPGFGEGKGRGGSGTGEWHSFPGGNDGFSRYLIKRLVPDALKGKDTFEDILNREIHFAALDRAGSRVRIRLRATAVRVEHDSVPDASKYVWVTYVKEGKAYRLKARGVVMASGSWMTRRIVKDLPAAYREAYGSFHRSPVLVVNVALARWGFLHKLGVTACRWFDGFGFSCNIRQPMAVGGPVPPPTPDRPAVLTFYVPFYYPGLSVREQGVRGRREMLSTRYSDYERMVRAQMILLFGGTGFDPKADIAGIVLNRWGHAYVNPQPGFYFGGEGSPAPRTVVRRRFGRIAFGHSEHNGHQHWIGAVAEGRRAARQVMEILE</sequence>
<evidence type="ECO:0000313" key="1">
    <source>
        <dbReference type="EMBL" id="MBZ0154789.1"/>
    </source>
</evidence>
<gene>
    <name evidence="1" type="ORF">K8I29_01070</name>
</gene>
<organism evidence="1 2">
    <name type="scientific">Candidatus Nitrobium versatile</name>
    <dbReference type="NCBI Taxonomy" id="2884831"/>
    <lineage>
        <taxon>Bacteria</taxon>
        <taxon>Pseudomonadati</taxon>
        <taxon>Nitrospirota</taxon>
        <taxon>Nitrospiria</taxon>
        <taxon>Nitrospirales</taxon>
        <taxon>Nitrospiraceae</taxon>
        <taxon>Candidatus Nitrobium</taxon>
    </lineage>
</organism>
<dbReference type="EMBL" id="JAIOIV010000014">
    <property type="protein sequence ID" value="MBZ0154789.1"/>
    <property type="molecule type" value="Genomic_DNA"/>
</dbReference>
<dbReference type="Gene3D" id="3.50.50.60">
    <property type="entry name" value="FAD/NAD(P)-binding domain"/>
    <property type="match status" value="1"/>
</dbReference>
<dbReference type="InterPro" id="IPR006311">
    <property type="entry name" value="TAT_signal"/>
</dbReference>
<reference evidence="1" key="1">
    <citation type="journal article" date="2021" name="bioRxiv">
        <title>Unraveling nitrogen, sulfur and carbon metabolic pathways and microbial community transcriptional responses to substrate deprivation and toxicity stresses in a bioreactor mimicking anoxic brackish coastal sediment conditions.</title>
        <authorList>
            <person name="Martins P.D."/>
            <person name="Echeveste M.J."/>
            <person name="Arshad A."/>
            <person name="Kurth J."/>
            <person name="Ouboter H."/>
            <person name="Jetten M.S.M."/>
            <person name="Welte C.U."/>
        </authorList>
    </citation>
    <scope>NUCLEOTIDE SEQUENCE</scope>
    <source>
        <strain evidence="1">MAG_39</strain>
    </source>
</reference>